<evidence type="ECO:0000256" key="1">
    <source>
        <dbReference type="ARBA" id="ARBA00022801"/>
    </source>
</evidence>
<dbReference type="SUPFAM" id="SSF52540">
    <property type="entry name" value="P-loop containing nucleoside triphosphate hydrolases"/>
    <property type="match status" value="2"/>
</dbReference>
<dbReference type="Gene3D" id="3.40.50.300">
    <property type="entry name" value="P-loop containing nucleotide triphosphate hydrolases"/>
    <property type="match status" value="1"/>
</dbReference>
<dbReference type="InterPro" id="IPR000330">
    <property type="entry name" value="SNF2_N"/>
</dbReference>
<evidence type="ECO:0000256" key="3">
    <source>
        <dbReference type="PROSITE-ProRule" id="PRU00325"/>
    </source>
</evidence>
<dbReference type="RefSeq" id="WP_058461526.1">
    <property type="nucleotide sequence ID" value="NZ_LNKA01000001.1"/>
</dbReference>
<evidence type="ECO:0000313" key="8">
    <source>
        <dbReference type="EMBL" id="VEH85222.1"/>
    </source>
</evidence>
<dbReference type="PATRIC" id="fig|45056.6.peg.468"/>
<reference evidence="8 10" key="2">
    <citation type="submission" date="2018-12" db="EMBL/GenBank/DDBJ databases">
        <authorList>
            <consortium name="Pathogen Informatics"/>
        </authorList>
    </citation>
    <scope>NUCLEOTIDE SEQUENCE [LARGE SCALE GENOMIC DNA]</scope>
    <source>
        <strain evidence="8 10">NCTC12735</strain>
        <plasmid evidence="10">12</plasmid>
    </source>
</reference>
<evidence type="ECO:0000259" key="4">
    <source>
        <dbReference type="PROSITE" id="PS50966"/>
    </source>
</evidence>
<dbReference type="PROSITE" id="PS51192">
    <property type="entry name" value="HELICASE_ATP_BIND_1"/>
    <property type="match status" value="1"/>
</dbReference>
<geneLocation type="plasmid" evidence="8 10">
    <name>12</name>
</geneLocation>
<dbReference type="GO" id="GO:0008270">
    <property type="term" value="F:zinc ion binding"/>
    <property type="evidence" value="ECO:0007669"/>
    <property type="project" value="UniProtKB-KW"/>
</dbReference>
<evidence type="ECO:0000313" key="10">
    <source>
        <dbReference type="Proteomes" id="UP000281170"/>
    </source>
</evidence>
<keyword evidence="2 8" id="KW-0547">Nucleotide-binding</keyword>
<dbReference type="InterPro" id="IPR038718">
    <property type="entry name" value="SNF2-like_sf"/>
</dbReference>
<dbReference type="InterPro" id="IPR049730">
    <property type="entry name" value="SNF2/RAD54-like_C"/>
</dbReference>
<dbReference type="STRING" id="45056.Lade_0452"/>
<dbReference type="InterPro" id="IPR027417">
    <property type="entry name" value="P-loop_NTPase"/>
</dbReference>
<evidence type="ECO:0000259" key="6">
    <source>
        <dbReference type="PROSITE" id="PS51194"/>
    </source>
</evidence>
<dbReference type="PANTHER" id="PTHR10799">
    <property type="entry name" value="SNF2/RAD54 HELICASE FAMILY"/>
    <property type="match status" value="1"/>
</dbReference>
<feature type="domain" description="SWIM-type" evidence="4">
    <location>
        <begin position="52"/>
        <end position="87"/>
    </location>
</feature>
<evidence type="ECO:0000259" key="5">
    <source>
        <dbReference type="PROSITE" id="PS51192"/>
    </source>
</evidence>
<dbReference type="KEGG" id="ladl:NCTC12735_00847"/>
<dbReference type="PROSITE" id="PS51194">
    <property type="entry name" value="HELICASE_CTER"/>
    <property type="match status" value="1"/>
</dbReference>
<dbReference type="Proteomes" id="UP000054859">
    <property type="component" value="Unassembled WGS sequence"/>
</dbReference>
<keyword evidence="2 8" id="KW-0347">Helicase</keyword>
<keyword evidence="3" id="KW-0862">Zinc</keyword>
<dbReference type="Pfam" id="PF00271">
    <property type="entry name" value="Helicase_C"/>
    <property type="match status" value="1"/>
</dbReference>
<dbReference type="InterPro" id="IPR001650">
    <property type="entry name" value="Helicase_C-like"/>
</dbReference>
<dbReference type="SMART" id="SM00490">
    <property type="entry name" value="HELICc"/>
    <property type="match status" value="1"/>
</dbReference>
<proteinExistence type="predicted"/>
<evidence type="ECO:0000256" key="2">
    <source>
        <dbReference type="ARBA" id="ARBA00022806"/>
    </source>
</evidence>
<keyword evidence="9" id="KW-1185">Reference proteome</keyword>
<dbReference type="GO" id="GO:0005524">
    <property type="term" value="F:ATP binding"/>
    <property type="evidence" value="ECO:0007669"/>
    <property type="project" value="InterPro"/>
</dbReference>
<evidence type="ECO:0000313" key="7">
    <source>
        <dbReference type="EMBL" id="KTC65794.1"/>
    </source>
</evidence>
<dbReference type="InterPro" id="IPR014001">
    <property type="entry name" value="Helicase_ATP-bd"/>
</dbReference>
<dbReference type="GO" id="GO:0016787">
    <property type="term" value="F:hydrolase activity"/>
    <property type="evidence" value="ECO:0007669"/>
    <property type="project" value="UniProtKB-KW"/>
</dbReference>
<dbReference type="AlphaFoldDB" id="A0A0W0R435"/>
<dbReference type="Gene3D" id="3.40.50.10810">
    <property type="entry name" value="Tandem AAA-ATPase domain"/>
    <property type="match status" value="1"/>
</dbReference>
<dbReference type="Pfam" id="PF00176">
    <property type="entry name" value="SNF2-rel_dom"/>
    <property type="match status" value="1"/>
</dbReference>
<accession>A0A0W0R435</accession>
<dbReference type="SMART" id="SM00487">
    <property type="entry name" value="DEXDc"/>
    <property type="match status" value="1"/>
</dbReference>
<dbReference type="InterPro" id="IPR007527">
    <property type="entry name" value="Znf_SWIM"/>
</dbReference>
<dbReference type="CDD" id="cd18793">
    <property type="entry name" value="SF2_C_SNF"/>
    <property type="match status" value="1"/>
</dbReference>
<dbReference type="EMBL" id="LR134421">
    <property type="protein sequence ID" value="VEH85222.1"/>
    <property type="molecule type" value="Genomic_DNA"/>
</dbReference>
<dbReference type="CDD" id="cd18012">
    <property type="entry name" value="DEXQc_arch_SWI2_SNF2"/>
    <property type="match status" value="1"/>
</dbReference>
<dbReference type="Proteomes" id="UP000281170">
    <property type="component" value="Plasmid 12"/>
</dbReference>
<dbReference type="GO" id="GO:0004386">
    <property type="term" value="F:helicase activity"/>
    <property type="evidence" value="ECO:0007669"/>
    <property type="project" value="UniProtKB-KW"/>
</dbReference>
<keyword evidence="8" id="KW-0614">Plasmid</keyword>
<name>A0A0W0R435_9GAMM</name>
<gene>
    <name evidence="7" type="ORF">Lade_0452</name>
    <name evidence="8" type="ORF">NCTC12735_00847</name>
</gene>
<feature type="domain" description="Helicase C-terminal" evidence="6">
    <location>
        <begin position="560"/>
        <end position="720"/>
    </location>
</feature>
<dbReference type="PROSITE" id="PS50966">
    <property type="entry name" value="ZF_SWIM"/>
    <property type="match status" value="1"/>
</dbReference>
<keyword evidence="1" id="KW-0378">Hydrolase</keyword>
<feature type="domain" description="Helicase ATP-binding" evidence="5">
    <location>
        <begin position="276"/>
        <end position="434"/>
    </location>
</feature>
<evidence type="ECO:0000313" key="9">
    <source>
        <dbReference type="Proteomes" id="UP000054859"/>
    </source>
</evidence>
<reference evidence="7 9" key="1">
    <citation type="submission" date="2015-11" db="EMBL/GenBank/DDBJ databases">
        <title>Identification of large and diverse effector repertoires of 38 Legionella species.</title>
        <authorList>
            <person name="Burstein D."/>
            <person name="Amaro F."/>
            <person name="Zusman T."/>
            <person name="Lifshitz Z."/>
            <person name="Cohen O."/>
            <person name="Gilbert J.A."/>
            <person name="Pupko T."/>
            <person name="Shuman H.A."/>
            <person name="Segal G."/>
        </authorList>
    </citation>
    <scope>NUCLEOTIDE SEQUENCE [LARGE SCALE GENOMIC DNA]</scope>
    <source>
        <strain evidence="7 9">1762-AUS-E</strain>
    </source>
</reference>
<keyword evidence="3" id="KW-0479">Metal-binding</keyword>
<keyword evidence="2 8" id="KW-0067">ATP-binding</keyword>
<dbReference type="Pfam" id="PF04434">
    <property type="entry name" value="SWIM"/>
    <property type="match status" value="1"/>
</dbReference>
<protein>
    <submittedName>
        <fullName evidence="8">DNA helicase, SNF2/RAD54 family domain protein</fullName>
    </submittedName>
    <submittedName>
        <fullName evidence="7">SNF2/RAD54 family transporter domain-containing protein</fullName>
    </submittedName>
</protein>
<keyword evidence="3" id="KW-0863">Zinc-finger</keyword>
<dbReference type="EMBL" id="LNKA01000001">
    <property type="protein sequence ID" value="KTC65794.1"/>
    <property type="molecule type" value="Genomic_DNA"/>
</dbReference>
<organism evidence="7 9">
    <name type="scientific">Legionella adelaidensis</name>
    <dbReference type="NCBI Taxonomy" id="45056"/>
    <lineage>
        <taxon>Bacteria</taxon>
        <taxon>Pseudomonadati</taxon>
        <taxon>Pseudomonadota</taxon>
        <taxon>Gammaproteobacteria</taxon>
        <taxon>Legionellales</taxon>
        <taxon>Legionellaceae</taxon>
        <taxon>Legionella</taxon>
    </lineage>
</organism>
<sequence>MWKAALARMSQVFPPPILRRGEEYEKMGHVLNLRLSEGLLKAQVKGSANHIYTVHLDLKHWPEQSGNCTCPQRINCKHIAASLLALKTHGSGPKEVQPSREIPAYYSVQEEQIDAEDVEWYSELNESSNDFFSYQLGILINNKTTNIVPLISELIARWDEETLESLSENLLLKLPIGEGKVLKITLKRLKPLLRFLFKYGLSEKTPTLDVRKNQLLLLLEAEQAMAAAKARWQGTEEIRKKLHALTTLNSLPDITPPQNLKATLRDYQQQGLNWLSGLRSYEFGGVLADDMGLGKTVQTLALLQYEKEANRPQKATLIIAPTSVVRNWENESRTFCPQLKVLIYHGSERHQDTFDGYDIIISTYGLVQRDKTRFLKYHFYYLILDEAQAIKNARAKTTQIVHQLKSDYRLCLTGTPMENHLGELWSLFHFLMPGFLGTPKQFKKYFRNPIEKEGDEERKIQLVQRIQPFLLRRTKNQVAKELPLKTETTLSIELQGKQRDLYEAIRLTMEKKVREAIMQQGINRSHILILDALLKLRQVCCDPRLLKIPEAEMAYGESAKLEALMELLDNLIAEGRKVLIFSQFTSMLTLIEEAIQSRKYNYLKLTGSTTNRQPLIDEFQKGNYSLFLISLKAGGVGLNLTRADTVIHYDPWWNPAIEGQATDRTHRIGQQNPVFVYKLVTSGTVEEAILKLQNKKKMLIEGVLSMQKSGNLILTEEDIAHFFKPLS</sequence>